<dbReference type="EMBL" id="MU865368">
    <property type="protein sequence ID" value="KAK4225367.1"/>
    <property type="molecule type" value="Genomic_DNA"/>
</dbReference>
<sequence>MASINLANANQQEASTTILSLPVEIRTKIYGYLLQDTLPFPLIFNNKLTKRLLGIDDHESWIYTNRYESEDFLKASSRVSCGPCKGPSLKKKKASSKIIRLLSATATHCHKLDRIQTQILLVCKLVYAEAIPLLYSNRRFIAPSRVEAEKFFCDFIPPCARTYVRRLQVAKSRDDRLLWFWNRLIPEPHFDQNVVIHFWEDFTPNMLENLQYLTHSVKWDELDSQNELPDLVDYWRRVCEREQSMAPCAFSQHPAWRLLWLVLGARRFQINQVFTNPALKNMRQLVYYAESDESEWARQTTPSLNFQIVLTKIDPFPPYRPETLLDIHIYCHLNWNRLETGEISRWLIGKVNCSKPTWKDRLSRTCHARAPLRAIVDCEDKVYRHRTREERAQTEQDILGDLGLEVIGAVGRDIEP</sequence>
<evidence type="ECO:0000313" key="2">
    <source>
        <dbReference type="EMBL" id="KAK4225367.1"/>
    </source>
</evidence>
<protein>
    <recommendedName>
        <fullName evidence="1">DUF7730 domain-containing protein</fullName>
    </recommendedName>
</protein>
<accession>A0AAN7BLC1</accession>
<dbReference type="AlphaFoldDB" id="A0AAN7BLC1"/>
<comment type="caution">
    <text evidence="2">The sequence shown here is derived from an EMBL/GenBank/DDBJ whole genome shotgun (WGS) entry which is preliminary data.</text>
</comment>
<dbReference type="InterPro" id="IPR056632">
    <property type="entry name" value="DUF7730"/>
</dbReference>
<organism evidence="2 3">
    <name type="scientific">Podospora fimiseda</name>
    <dbReference type="NCBI Taxonomy" id="252190"/>
    <lineage>
        <taxon>Eukaryota</taxon>
        <taxon>Fungi</taxon>
        <taxon>Dikarya</taxon>
        <taxon>Ascomycota</taxon>
        <taxon>Pezizomycotina</taxon>
        <taxon>Sordariomycetes</taxon>
        <taxon>Sordariomycetidae</taxon>
        <taxon>Sordariales</taxon>
        <taxon>Podosporaceae</taxon>
        <taxon>Podospora</taxon>
    </lineage>
</organism>
<feature type="domain" description="DUF7730" evidence="1">
    <location>
        <begin position="11"/>
        <end position="175"/>
    </location>
</feature>
<dbReference type="Proteomes" id="UP001301958">
    <property type="component" value="Unassembled WGS sequence"/>
</dbReference>
<gene>
    <name evidence="2" type="ORF">QBC38DRAFT_445575</name>
</gene>
<keyword evidence="3" id="KW-1185">Reference proteome</keyword>
<evidence type="ECO:0000313" key="3">
    <source>
        <dbReference type="Proteomes" id="UP001301958"/>
    </source>
</evidence>
<name>A0AAN7BLC1_9PEZI</name>
<evidence type="ECO:0000259" key="1">
    <source>
        <dbReference type="Pfam" id="PF24864"/>
    </source>
</evidence>
<proteinExistence type="predicted"/>
<reference evidence="2" key="2">
    <citation type="submission" date="2023-05" db="EMBL/GenBank/DDBJ databases">
        <authorList>
            <consortium name="Lawrence Berkeley National Laboratory"/>
            <person name="Steindorff A."/>
            <person name="Hensen N."/>
            <person name="Bonometti L."/>
            <person name="Westerberg I."/>
            <person name="Brannstrom I.O."/>
            <person name="Guillou S."/>
            <person name="Cros-Aarteil S."/>
            <person name="Calhoun S."/>
            <person name="Haridas S."/>
            <person name="Kuo A."/>
            <person name="Mondo S."/>
            <person name="Pangilinan J."/>
            <person name="Riley R."/>
            <person name="Labutti K."/>
            <person name="Andreopoulos B."/>
            <person name="Lipzen A."/>
            <person name="Chen C."/>
            <person name="Yanf M."/>
            <person name="Daum C."/>
            <person name="Ng V."/>
            <person name="Clum A."/>
            <person name="Ohm R."/>
            <person name="Martin F."/>
            <person name="Silar P."/>
            <person name="Natvig D."/>
            <person name="Lalanne C."/>
            <person name="Gautier V."/>
            <person name="Ament-Velasquez S.L."/>
            <person name="Kruys A."/>
            <person name="Hutchinson M.I."/>
            <person name="Powell A.J."/>
            <person name="Barry K."/>
            <person name="Miller A.N."/>
            <person name="Grigoriev I.V."/>
            <person name="Debuchy R."/>
            <person name="Gladieux P."/>
            <person name="Thoren M.H."/>
            <person name="Johannesson H."/>
        </authorList>
    </citation>
    <scope>NUCLEOTIDE SEQUENCE</scope>
    <source>
        <strain evidence="2">CBS 990.96</strain>
    </source>
</reference>
<dbReference type="PANTHER" id="PTHR38790">
    <property type="entry name" value="2EXR DOMAIN-CONTAINING PROTEIN-RELATED"/>
    <property type="match status" value="1"/>
</dbReference>
<reference evidence="2" key="1">
    <citation type="journal article" date="2023" name="Mol. Phylogenet. Evol.">
        <title>Genome-scale phylogeny and comparative genomics of the fungal order Sordariales.</title>
        <authorList>
            <person name="Hensen N."/>
            <person name="Bonometti L."/>
            <person name="Westerberg I."/>
            <person name="Brannstrom I.O."/>
            <person name="Guillou S."/>
            <person name="Cros-Aarteil S."/>
            <person name="Calhoun S."/>
            <person name="Haridas S."/>
            <person name="Kuo A."/>
            <person name="Mondo S."/>
            <person name="Pangilinan J."/>
            <person name="Riley R."/>
            <person name="LaButti K."/>
            <person name="Andreopoulos B."/>
            <person name="Lipzen A."/>
            <person name="Chen C."/>
            <person name="Yan M."/>
            <person name="Daum C."/>
            <person name="Ng V."/>
            <person name="Clum A."/>
            <person name="Steindorff A."/>
            <person name="Ohm R.A."/>
            <person name="Martin F."/>
            <person name="Silar P."/>
            <person name="Natvig D.O."/>
            <person name="Lalanne C."/>
            <person name="Gautier V."/>
            <person name="Ament-Velasquez S.L."/>
            <person name="Kruys A."/>
            <person name="Hutchinson M.I."/>
            <person name="Powell A.J."/>
            <person name="Barry K."/>
            <person name="Miller A.N."/>
            <person name="Grigoriev I.V."/>
            <person name="Debuchy R."/>
            <person name="Gladieux P."/>
            <person name="Hiltunen Thoren M."/>
            <person name="Johannesson H."/>
        </authorList>
    </citation>
    <scope>NUCLEOTIDE SEQUENCE</scope>
    <source>
        <strain evidence="2">CBS 990.96</strain>
    </source>
</reference>
<dbReference type="Pfam" id="PF24864">
    <property type="entry name" value="DUF7730"/>
    <property type="match status" value="1"/>
</dbReference>